<feature type="transmembrane region" description="Helical" evidence="2">
    <location>
        <begin position="419"/>
        <end position="441"/>
    </location>
</feature>
<feature type="transmembrane region" description="Helical" evidence="2">
    <location>
        <begin position="95"/>
        <end position="113"/>
    </location>
</feature>
<proteinExistence type="predicted"/>
<dbReference type="RefSeq" id="WP_160424344.1">
    <property type="nucleotide sequence ID" value="NZ_WSTA01000035.1"/>
</dbReference>
<feature type="transmembrane region" description="Helical" evidence="2">
    <location>
        <begin position="371"/>
        <end position="389"/>
    </location>
</feature>
<accession>A0A6I4P5D8</accession>
<feature type="transmembrane region" description="Helical" evidence="2">
    <location>
        <begin position="283"/>
        <end position="304"/>
    </location>
</feature>
<feature type="transmembrane region" description="Helical" evidence="2">
    <location>
        <begin position="125"/>
        <end position="143"/>
    </location>
</feature>
<comment type="caution">
    <text evidence="3">The sequence shown here is derived from an EMBL/GenBank/DDBJ whole genome shotgun (WGS) entry which is preliminary data.</text>
</comment>
<keyword evidence="4" id="KW-1185">Reference proteome</keyword>
<dbReference type="EMBL" id="WSTA01000035">
    <property type="protein sequence ID" value="MWB98737.1"/>
    <property type="molecule type" value="Genomic_DNA"/>
</dbReference>
<feature type="transmembrane region" description="Helical" evidence="2">
    <location>
        <begin position="20"/>
        <end position="38"/>
    </location>
</feature>
<gene>
    <name evidence="3" type="ORF">GB864_09285</name>
</gene>
<protein>
    <submittedName>
        <fullName evidence="3">Uncharacterized protein</fullName>
    </submittedName>
</protein>
<keyword evidence="2" id="KW-0812">Transmembrane</keyword>
<feature type="transmembrane region" description="Helical" evidence="2">
    <location>
        <begin position="44"/>
        <end position="61"/>
    </location>
</feature>
<evidence type="ECO:0000313" key="3">
    <source>
        <dbReference type="EMBL" id="MWB98737.1"/>
    </source>
</evidence>
<evidence type="ECO:0000256" key="1">
    <source>
        <dbReference type="SAM" id="MobiDB-lite"/>
    </source>
</evidence>
<feature type="transmembrane region" description="Helical" evidence="2">
    <location>
        <begin position="68"/>
        <end position="89"/>
    </location>
</feature>
<dbReference type="AlphaFoldDB" id="A0A6I4P5D8"/>
<evidence type="ECO:0000313" key="4">
    <source>
        <dbReference type="Proteomes" id="UP000438182"/>
    </source>
</evidence>
<evidence type="ECO:0000256" key="2">
    <source>
        <dbReference type="SAM" id="Phobius"/>
    </source>
</evidence>
<feature type="transmembrane region" description="Helical" evidence="2">
    <location>
        <begin position="149"/>
        <end position="169"/>
    </location>
</feature>
<feature type="region of interest" description="Disordered" evidence="1">
    <location>
        <begin position="518"/>
        <end position="541"/>
    </location>
</feature>
<feature type="transmembrane region" description="Helical" evidence="2">
    <location>
        <begin position="396"/>
        <end position="413"/>
    </location>
</feature>
<dbReference type="Proteomes" id="UP000438182">
    <property type="component" value="Unassembled WGS sequence"/>
</dbReference>
<keyword evidence="2" id="KW-0472">Membrane</keyword>
<feature type="transmembrane region" description="Helical" evidence="2">
    <location>
        <begin position="310"/>
        <end position="329"/>
    </location>
</feature>
<keyword evidence="2" id="KW-1133">Transmembrane helix</keyword>
<organism evidence="3 4">
    <name type="scientific">Agromyces seonyuensis</name>
    <dbReference type="NCBI Taxonomy" id="2662446"/>
    <lineage>
        <taxon>Bacteria</taxon>
        <taxon>Bacillati</taxon>
        <taxon>Actinomycetota</taxon>
        <taxon>Actinomycetes</taxon>
        <taxon>Micrococcales</taxon>
        <taxon>Microbacteriaceae</taxon>
        <taxon>Agromyces</taxon>
    </lineage>
</organism>
<feature type="transmembrane region" description="Helical" evidence="2">
    <location>
        <begin position="341"/>
        <end position="359"/>
    </location>
</feature>
<reference evidence="3 4" key="1">
    <citation type="submission" date="2019-12" db="EMBL/GenBank/DDBJ databases">
        <authorList>
            <person name="Kim Y.S."/>
        </authorList>
    </citation>
    <scope>NUCLEOTIDE SEQUENCE [LARGE SCALE GENOMIC DNA]</scope>
    <source>
        <strain evidence="3 4">MMS17-SY077</strain>
    </source>
</reference>
<sequence>MSSPIHVAALRVGTRAAGDAAAAVAIGTVALLAIATVVDAPSTGAAAVAATLLLTLAVLAGRRATRPVAVFVWVVVGSAALAAVLAAFAGWRPGAASDSFLFVLPQLALLFLLPPQRSTGLPRVLWLLVLLAGATSAAAVGAMVAGSPFVPAVAVLLVWVLVAGGRPLLRALRGRVPTWSDAGPGPGGVDRGHSLRLLAVVVAAHLDALLRNGSGAIGPVRRGAIDLDLVRLLGAGWRGAAPDEEADGHGWGTARIQGAFAVTPKLSPLAAAPSIAGMLRRGLLAGACLVVGMSGIATLVHAGEITHPDAAAVSLLLVLAAAMAALQAARHAAGGANGVQWLFAATMLGIAAAAAEFVSTLGRDTRTYDDIAPLALGMLLIGLAPAFGWRALLTCGGLAAVPLAILAVAEVGTGLRDTPLVFCVLAAVVPVLGAAIVAAVFSRTVVRAACAEFLGPSGEALRRAEAEAEPDAPHGARSLREGVDVLAGVVRNVRVDRTALDRARYSLLDIQTLAADGRPPHRPALEATDDAGGADGLAERG</sequence>
<name>A0A6I4P5D8_9MICO</name>